<dbReference type="GeneID" id="19235875"/>
<dbReference type="HOGENOM" id="CLU_604154_0_0_1"/>
<proteinExistence type="predicted"/>
<dbReference type="EMBL" id="KE720872">
    <property type="protein sequence ID" value="ERF74684.1"/>
    <property type="molecule type" value="Genomic_DNA"/>
</dbReference>
<sequence length="420" mass="48605">MASTTPPHPCVPSLLDMPPEILQDIFWRSLELSLCHVSRRMYQTLPSYPRLARFLPVLAFGSDLVLDKIIHNDGDDCSDVVKKLSIATPLSDKDRVTLQLTIMDSGWFDFSNFVEISHTLEEYLIQQFWVEKGIKTEPDDVEEYEKRNANLSDALRVRGRTQDGQLCQLSVQSVEVSVLYYDESEMMGTELLFEEDYRMLHIRCIPNRILKAPLAPADNDLPLWPYILDDRRLFHTNIIGPVGNFWRLIWGMGRFRADDPDYMKRVVVSPQAVELAISEAVSISNHYVLGGILRLPLTADGEGTLQPVTAEHFIAAARRSDRNAIRVMWKQGYSVFPFNNGEVIDWMHDPDIECADSTCRTMDFVDQLRRFKRELDEQREPNHWFRWPYLGVCSCCEEHRRLRRGYAINDKVAAHIVRSR</sequence>
<accession>U1HYU6</accession>
<evidence type="ECO:0000313" key="1">
    <source>
        <dbReference type="EMBL" id="ERF74684.1"/>
    </source>
</evidence>
<name>U1HYU6_ENDPU</name>
<dbReference type="RefSeq" id="XP_007799785.1">
    <property type="nucleotide sequence ID" value="XM_007801594.1"/>
</dbReference>
<keyword evidence="2" id="KW-1185">Reference proteome</keyword>
<gene>
    <name evidence="1" type="ORF">EPUS_00814</name>
</gene>
<organism evidence="1 2">
    <name type="scientific">Endocarpon pusillum (strain Z07020 / HMAS-L-300199)</name>
    <name type="common">Lichen-forming fungus</name>
    <dbReference type="NCBI Taxonomy" id="1263415"/>
    <lineage>
        <taxon>Eukaryota</taxon>
        <taxon>Fungi</taxon>
        <taxon>Dikarya</taxon>
        <taxon>Ascomycota</taxon>
        <taxon>Pezizomycotina</taxon>
        <taxon>Eurotiomycetes</taxon>
        <taxon>Chaetothyriomycetidae</taxon>
        <taxon>Verrucariales</taxon>
        <taxon>Verrucariaceae</taxon>
        <taxon>Endocarpon</taxon>
    </lineage>
</organism>
<dbReference type="AlphaFoldDB" id="U1HYU6"/>
<dbReference type="Proteomes" id="UP000019373">
    <property type="component" value="Unassembled WGS sequence"/>
</dbReference>
<reference evidence="2" key="1">
    <citation type="journal article" date="2014" name="BMC Genomics">
        <title>Genome characteristics reveal the impact of lichenization on lichen-forming fungus Endocarpon pusillum Hedwig (Verrucariales, Ascomycota).</title>
        <authorList>
            <person name="Wang Y.-Y."/>
            <person name="Liu B."/>
            <person name="Zhang X.-Y."/>
            <person name="Zhou Q.-M."/>
            <person name="Zhang T."/>
            <person name="Li H."/>
            <person name="Yu Y.-F."/>
            <person name="Zhang X.-L."/>
            <person name="Hao X.-Y."/>
            <person name="Wang M."/>
            <person name="Wang L."/>
            <person name="Wei J.-C."/>
        </authorList>
    </citation>
    <scope>NUCLEOTIDE SEQUENCE [LARGE SCALE GENOMIC DNA]</scope>
    <source>
        <strain evidence="2">Z07020 / HMAS-L-300199</strain>
    </source>
</reference>
<evidence type="ECO:0000313" key="2">
    <source>
        <dbReference type="Proteomes" id="UP000019373"/>
    </source>
</evidence>
<protein>
    <submittedName>
        <fullName evidence="1">Uncharacterized protein</fullName>
    </submittedName>
</protein>